<dbReference type="InterPro" id="IPR026961">
    <property type="entry name" value="PGG_dom"/>
</dbReference>
<feature type="non-terminal residue" evidence="3">
    <location>
        <position position="1"/>
    </location>
</feature>
<keyword evidence="1" id="KW-0472">Membrane</keyword>
<comment type="caution">
    <text evidence="3">The sequence shown here is derived from an EMBL/GenBank/DDBJ whole genome shotgun (WGS) entry which is preliminary data.</text>
</comment>
<dbReference type="PANTHER" id="PTHR24177:SF463">
    <property type="entry name" value="OS09G0331600 PROTEIN"/>
    <property type="match status" value="1"/>
</dbReference>
<keyword evidence="1" id="KW-0812">Transmembrane</keyword>
<feature type="transmembrane region" description="Helical" evidence="1">
    <location>
        <begin position="128"/>
        <end position="147"/>
    </location>
</feature>
<organism evidence="3">
    <name type="scientific">Rhododendron williamsianum</name>
    <dbReference type="NCBI Taxonomy" id="262921"/>
    <lineage>
        <taxon>Eukaryota</taxon>
        <taxon>Viridiplantae</taxon>
        <taxon>Streptophyta</taxon>
        <taxon>Embryophyta</taxon>
        <taxon>Tracheophyta</taxon>
        <taxon>Spermatophyta</taxon>
        <taxon>Magnoliopsida</taxon>
        <taxon>eudicotyledons</taxon>
        <taxon>Gunneridae</taxon>
        <taxon>Pentapetalae</taxon>
        <taxon>asterids</taxon>
        <taxon>Ericales</taxon>
        <taxon>Ericaceae</taxon>
        <taxon>Ericoideae</taxon>
        <taxon>Rhodoreae</taxon>
        <taxon>Rhododendron</taxon>
    </lineage>
</organism>
<gene>
    <name evidence="3" type="ORF">C3L33_23487</name>
</gene>
<dbReference type="OrthoDB" id="10040922at2759"/>
<evidence type="ECO:0000259" key="2">
    <source>
        <dbReference type="Pfam" id="PF13962"/>
    </source>
</evidence>
<dbReference type="AlphaFoldDB" id="A0A6A4KCX4"/>
<name>A0A6A4KCX4_9ERIC</name>
<sequence>DEEGELSLKLFQTFVIVAALIATITFAAAFTIPGGYDGNKGRDQGMAILARESAFKAFVITNTIAMVCSVTSIFMCLVAMFYSLSPKEEDVSRYGRRYLGAVDLIIVSMFFLMIAFIAATFAVLAHAIALAVSTCIIACFAIIWYIVDLGKLIARSNYIPDMLDLIIS</sequence>
<keyword evidence="1" id="KW-1133">Transmembrane helix</keyword>
<feature type="domain" description="PGG" evidence="2">
    <location>
        <begin position="12"/>
        <end position="123"/>
    </location>
</feature>
<dbReference type="EMBL" id="QEFC01008408">
    <property type="protein sequence ID" value="KAE9444615.1"/>
    <property type="molecule type" value="Genomic_DNA"/>
</dbReference>
<feature type="transmembrane region" description="Helical" evidence="1">
    <location>
        <begin position="104"/>
        <end position="123"/>
    </location>
</feature>
<accession>A0A6A4KCX4</accession>
<proteinExistence type="predicted"/>
<dbReference type="PANTHER" id="PTHR24177">
    <property type="entry name" value="CASKIN"/>
    <property type="match status" value="1"/>
</dbReference>
<reference evidence="3" key="1">
    <citation type="journal article" date="2019" name="Genome Biol. Evol.">
        <title>The Rhododendron genome and chromosomal organization provide insight into shared whole-genome duplications across the heath family (Ericaceae).</title>
        <authorList>
            <person name="Soza V.L."/>
            <person name="Lindsley D."/>
            <person name="Waalkes A."/>
            <person name="Ramage E."/>
            <person name="Patwardhan R.P."/>
            <person name="Burton J.N."/>
            <person name="Adey A."/>
            <person name="Kumar A."/>
            <person name="Qiu R."/>
            <person name="Shendure J."/>
            <person name="Hall B."/>
        </authorList>
    </citation>
    <scope>NUCLEOTIDE SEQUENCE</scope>
    <source>
        <strain evidence="3">RSF 1966-606</strain>
    </source>
</reference>
<dbReference type="GO" id="GO:0016020">
    <property type="term" value="C:membrane"/>
    <property type="evidence" value="ECO:0007669"/>
    <property type="project" value="TreeGrafter"/>
</dbReference>
<protein>
    <recommendedName>
        <fullName evidence="2">PGG domain-containing protein</fullName>
    </recommendedName>
</protein>
<dbReference type="Pfam" id="PF13962">
    <property type="entry name" value="PGG"/>
    <property type="match status" value="1"/>
</dbReference>
<feature type="transmembrane region" description="Helical" evidence="1">
    <location>
        <begin position="57"/>
        <end position="84"/>
    </location>
</feature>
<evidence type="ECO:0000313" key="3">
    <source>
        <dbReference type="EMBL" id="KAE9444615.1"/>
    </source>
</evidence>
<feature type="transmembrane region" description="Helical" evidence="1">
    <location>
        <begin position="14"/>
        <end position="36"/>
    </location>
</feature>
<evidence type="ECO:0000256" key="1">
    <source>
        <dbReference type="SAM" id="Phobius"/>
    </source>
</evidence>